<feature type="compositionally biased region" description="Basic and acidic residues" evidence="2">
    <location>
        <begin position="82"/>
        <end position="95"/>
    </location>
</feature>
<dbReference type="Proteomes" id="UP000191522">
    <property type="component" value="Unassembled WGS sequence"/>
</dbReference>
<feature type="coiled-coil region" evidence="1">
    <location>
        <begin position="682"/>
        <end position="834"/>
    </location>
</feature>
<feature type="compositionally biased region" description="Low complexity" evidence="2">
    <location>
        <begin position="990"/>
        <end position="1001"/>
    </location>
</feature>
<dbReference type="AlphaFoldDB" id="A0A1V6PBC1"/>
<reference evidence="4" key="1">
    <citation type="journal article" date="2017" name="Nat. Microbiol.">
        <title>Global analysis of biosynthetic gene clusters reveals vast potential of secondary metabolite production in Penicillium species.</title>
        <authorList>
            <person name="Nielsen J.C."/>
            <person name="Grijseels S."/>
            <person name="Prigent S."/>
            <person name="Ji B."/>
            <person name="Dainat J."/>
            <person name="Nielsen K.F."/>
            <person name="Frisvad J.C."/>
            <person name="Workman M."/>
            <person name="Nielsen J."/>
        </authorList>
    </citation>
    <scope>NUCLEOTIDE SEQUENCE [LARGE SCALE GENOMIC DNA]</scope>
    <source>
        <strain evidence="4">IBT 11843</strain>
    </source>
</reference>
<keyword evidence="1" id="KW-0175">Coiled coil</keyword>
<feature type="compositionally biased region" description="Basic residues" evidence="2">
    <location>
        <begin position="975"/>
        <end position="984"/>
    </location>
</feature>
<feature type="compositionally biased region" description="Basic residues" evidence="2">
    <location>
        <begin position="1033"/>
        <end position="1042"/>
    </location>
</feature>
<evidence type="ECO:0000256" key="1">
    <source>
        <dbReference type="SAM" id="Coils"/>
    </source>
</evidence>
<feature type="compositionally biased region" description="Basic and acidic residues" evidence="2">
    <location>
        <begin position="910"/>
        <end position="920"/>
    </location>
</feature>
<accession>A0A1V6PBC1</accession>
<feature type="region of interest" description="Disordered" evidence="2">
    <location>
        <begin position="910"/>
        <end position="1054"/>
    </location>
</feature>
<feature type="compositionally biased region" description="Polar residues" evidence="2">
    <location>
        <begin position="1015"/>
        <end position="1025"/>
    </location>
</feature>
<comment type="caution">
    <text evidence="3">The sequence shown here is derived from an EMBL/GenBank/DDBJ whole genome shotgun (WGS) entry which is preliminary data.</text>
</comment>
<feature type="compositionally biased region" description="Basic and acidic residues" evidence="2">
    <location>
        <begin position="1043"/>
        <end position="1054"/>
    </location>
</feature>
<feature type="coiled-coil region" evidence="1">
    <location>
        <begin position="262"/>
        <end position="302"/>
    </location>
</feature>
<feature type="coiled-coil region" evidence="1">
    <location>
        <begin position="338"/>
        <end position="421"/>
    </location>
</feature>
<dbReference type="EMBL" id="MDYL01000013">
    <property type="protein sequence ID" value="OQD73826.1"/>
    <property type="molecule type" value="Genomic_DNA"/>
</dbReference>
<organism evidence="3 4">
    <name type="scientific">Penicillium decumbens</name>
    <dbReference type="NCBI Taxonomy" id="69771"/>
    <lineage>
        <taxon>Eukaryota</taxon>
        <taxon>Fungi</taxon>
        <taxon>Dikarya</taxon>
        <taxon>Ascomycota</taxon>
        <taxon>Pezizomycotina</taxon>
        <taxon>Eurotiomycetes</taxon>
        <taxon>Eurotiomycetidae</taxon>
        <taxon>Eurotiales</taxon>
        <taxon>Aspergillaceae</taxon>
        <taxon>Penicillium</taxon>
    </lineage>
</organism>
<feature type="region of interest" description="Disordered" evidence="2">
    <location>
        <begin position="1"/>
        <end position="45"/>
    </location>
</feature>
<gene>
    <name evidence="3" type="ORF">PENDEC_c013G01144</name>
</gene>
<feature type="compositionally biased region" description="Polar residues" evidence="2">
    <location>
        <begin position="949"/>
        <end position="963"/>
    </location>
</feature>
<feature type="region of interest" description="Disordered" evidence="2">
    <location>
        <begin position="82"/>
        <end position="159"/>
    </location>
</feature>
<evidence type="ECO:0000313" key="4">
    <source>
        <dbReference type="Proteomes" id="UP000191522"/>
    </source>
</evidence>
<protein>
    <submittedName>
        <fullName evidence="3">Uncharacterized protein</fullName>
    </submittedName>
</protein>
<evidence type="ECO:0000313" key="3">
    <source>
        <dbReference type="EMBL" id="OQD73826.1"/>
    </source>
</evidence>
<dbReference type="STRING" id="69771.A0A1V6PBC1"/>
<sequence length="1054" mass="117985">MATGSLSPYFKPRPLGPVPHDQFGTRPPGPLLMQRPQSSGVDMASFSFAKPAANQKSFSLRPAPKQGLINLNSTWAAGTVEDQRKDTGYDEKLRVPETCPPRSHAAPDAHSLGGSCQDRTTHRKQHDSSLSTESSNGKQLSAMDKPVSLQENQSSSLAHRAEARVDTILPADSGTDIEFEVIASRASSAPSAHDQQIINAGPPIRLASGRPIHPSNVSRVSKQRRQSRQSFSPARQDSFREKTGFREPTEEKLFKLLIGKIRQREEQDVANAELRCQLEEQNIRLGEENKELKQKLETCYERFQKTVSESKEYRSQVDHWKEKLRRFKQVVNDLGMEYDTLRDEANRFNVTTESLEKEKADLLNAIDDIRIQISRAEDTINAQKTQISQSEALVSVLRQSLKASEEMTESSRAELANEKNRSGILESYIQNYARNQTRQLLLIREDQRKLIKSVDSGIQSLSEESTISKDTLVSEFRTCADQLGISIETLSGKCAADRMEVQDFTNTVHDAVSRLGDISTRFAAGVDASTIANASVSDKVQENMQLIERHLGVESTLLKQLGNCESSYGSLEERLAAIEPTLNTLDTSVKYLTTTESSLLGSLAGFCEKLAEAQIQPVNPGLEQELSKKFAENTQLQLQLQAVSLEVESVQQRLCETEAQTSTINQSLTKAIAERQKVEDYSHRIESEKLSMQEEFARAEQNIRQELDKEKSIATGQVRHEYEQKLQILQKEKSDLETGSEEVFVQLGDVRDSLIEAKRMVDDQRRERQALAEETEQQIQELTASYSEAKTRLDSQATQIQQYQEVETASTIEKSDLREQLKQMQENNQKLERTLAVTGGTADRQEPSASNIVPFAAFGNRMSPERDPSPYDDPADFAMLFITDESAAPSPAAKNNEPFPRNTEVVAAKRDLLPPVKDDQGIFDIPENTDQPRFTRKRKAVNFEAVPPRNNSKSTAGPHSGSMQAPEGLEDRPNKPSKHVHKFTYSRVLTTSTQIQQEQSTAPARPAITERRTSPKSLVSASSENHPAGKPNTRSRGRRRSRGERYDARFSQEG</sequence>
<dbReference type="OrthoDB" id="4201669at2759"/>
<feature type="compositionally biased region" description="Polar residues" evidence="2">
    <location>
        <begin position="128"/>
        <end position="139"/>
    </location>
</feature>
<keyword evidence="4" id="KW-1185">Reference proteome</keyword>
<dbReference type="Gene3D" id="1.10.287.1490">
    <property type="match status" value="1"/>
</dbReference>
<feature type="region of interest" description="Disordered" evidence="2">
    <location>
        <begin position="202"/>
        <end position="244"/>
    </location>
</feature>
<evidence type="ECO:0000256" key="2">
    <source>
        <dbReference type="SAM" id="MobiDB-lite"/>
    </source>
</evidence>
<name>A0A1V6PBC1_PENDC</name>
<proteinExistence type="predicted"/>